<evidence type="ECO:0000313" key="4">
    <source>
        <dbReference type="EMBL" id="RID85073.1"/>
    </source>
</evidence>
<name>A0A398BBR0_9BACI</name>
<feature type="binding site" evidence="2">
    <location>
        <position position="97"/>
    </location>
    <ligand>
        <name>substrate</name>
    </ligand>
</feature>
<evidence type="ECO:0000259" key="3">
    <source>
        <dbReference type="Pfam" id="PF12146"/>
    </source>
</evidence>
<evidence type="ECO:0000256" key="2">
    <source>
        <dbReference type="PIRSR" id="PIRSR017388-2"/>
    </source>
</evidence>
<dbReference type="InterPro" id="IPR022742">
    <property type="entry name" value="Hydrolase_4"/>
</dbReference>
<gene>
    <name evidence="4" type="ORF">D1953_12280</name>
</gene>
<feature type="active site" description="Charge relay system" evidence="1">
    <location>
        <position position="192"/>
    </location>
</feature>
<evidence type="ECO:0000256" key="1">
    <source>
        <dbReference type="PIRSR" id="PIRSR017388-1"/>
    </source>
</evidence>
<protein>
    <submittedName>
        <fullName evidence="4">Alpha/beta fold hydrolase</fullName>
    </submittedName>
</protein>
<organism evidence="4 5">
    <name type="scientific">Peribacillus asahii</name>
    <dbReference type="NCBI Taxonomy" id="228899"/>
    <lineage>
        <taxon>Bacteria</taxon>
        <taxon>Bacillati</taxon>
        <taxon>Bacillota</taxon>
        <taxon>Bacilli</taxon>
        <taxon>Bacillales</taxon>
        <taxon>Bacillaceae</taxon>
        <taxon>Peribacillus</taxon>
    </lineage>
</organism>
<feature type="active site" description="Charge relay system" evidence="1">
    <location>
        <position position="222"/>
    </location>
</feature>
<dbReference type="SUPFAM" id="SSF53474">
    <property type="entry name" value="alpha/beta-Hydrolases"/>
    <property type="match status" value="1"/>
</dbReference>
<dbReference type="Proteomes" id="UP000266016">
    <property type="component" value="Unassembled WGS sequence"/>
</dbReference>
<feature type="active site" description="Nucleophile" evidence="1">
    <location>
        <position position="96"/>
    </location>
</feature>
<dbReference type="InterPro" id="IPR051044">
    <property type="entry name" value="MAG_DAG_Lipase"/>
</dbReference>
<dbReference type="Pfam" id="PF12146">
    <property type="entry name" value="Hydrolase_4"/>
    <property type="match status" value="1"/>
</dbReference>
<accession>A0A398BBR0</accession>
<comment type="caution">
    <text evidence="4">The sequence shown here is derived from an EMBL/GenBank/DDBJ whole genome shotgun (WGS) entry which is preliminary data.</text>
</comment>
<reference evidence="4 5" key="1">
    <citation type="submission" date="2018-08" db="EMBL/GenBank/DDBJ databases">
        <title>Bacillus jemisoniae sp. nov., Bacillus chryseoplanitiae sp. nov., Bacillus resnikiae sp. nov., and Bacillus frankliniae sp. nov., isolated from Viking spacecraft and associated surfaces.</title>
        <authorList>
            <person name="Seuylemezian A."/>
            <person name="Vaishampayan P."/>
        </authorList>
    </citation>
    <scope>NUCLEOTIDE SEQUENCE [LARGE SCALE GENOMIC DNA]</scope>
    <source>
        <strain evidence="4 5">MA001</strain>
    </source>
</reference>
<proteinExistence type="predicted"/>
<dbReference type="GO" id="GO:0052689">
    <property type="term" value="F:carboxylic ester hydrolase activity"/>
    <property type="evidence" value="ECO:0007669"/>
    <property type="project" value="InterPro"/>
</dbReference>
<feature type="domain" description="Serine aminopeptidase S33" evidence="3">
    <location>
        <begin position="22"/>
        <end position="223"/>
    </location>
</feature>
<evidence type="ECO:0000313" key="5">
    <source>
        <dbReference type="Proteomes" id="UP000266016"/>
    </source>
</evidence>
<keyword evidence="4" id="KW-0378">Hydrolase</keyword>
<dbReference type="RefSeq" id="WP_119117487.1">
    <property type="nucleotide sequence ID" value="NZ_QWVS01000021.1"/>
</dbReference>
<keyword evidence="5" id="KW-1185">Reference proteome</keyword>
<feature type="binding site" evidence="2">
    <location>
        <position position="28"/>
    </location>
    <ligand>
        <name>substrate</name>
    </ligand>
</feature>
<dbReference type="AlphaFoldDB" id="A0A398BBR0"/>
<dbReference type="PANTHER" id="PTHR11614">
    <property type="entry name" value="PHOSPHOLIPASE-RELATED"/>
    <property type="match status" value="1"/>
</dbReference>
<sequence length="252" mass="27916">MTKLHVRPGAESFFLPGNSTGILICHGFNGTPQSVRYLGEEFAAHGYTVYAPRLTGHGTHVNEMEEATYLDWIDDLHEAYLLLKQTCHSIFVIGQSMGGALALHLATKEKFDGVLTINAALSVPEYEVLANQVEPRFITEGKPDIKDLEATEITYDQVPLKAVFQLLNIMKVVKQELPKVKCPSMLFVSPEDHVVPAQCTDDIYNSVAASHKEKVILPNSYHVASLDYDKDKIVEHALNFIQSHAKNAIVAS</sequence>
<dbReference type="PIRSF" id="PIRSF017388">
    <property type="entry name" value="Esterase_lipase"/>
    <property type="match status" value="1"/>
</dbReference>
<dbReference type="Gene3D" id="3.40.50.1820">
    <property type="entry name" value="alpha/beta hydrolase"/>
    <property type="match status" value="1"/>
</dbReference>
<dbReference type="EMBL" id="QWVS01000021">
    <property type="protein sequence ID" value="RID85073.1"/>
    <property type="molecule type" value="Genomic_DNA"/>
</dbReference>
<dbReference type="InterPro" id="IPR012354">
    <property type="entry name" value="Esterase_lipase"/>
</dbReference>
<dbReference type="InterPro" id="IPR029058">
    <property type="entry name" value="AB_hydrolase_fold"/>
</dbReference>